<feature type="chain" id="PRO_5035159457" description="exo-alpha-sialidase" evidence="7">
    <location>
        <begin position="35"/>
        <end position="636"/>
    </location>
</feature>
<evidence type="ECO:0000256" key="2">
    <source>
        <dbReference type="ARBA" id="ARBA00009348"/>
    </source>
</evidence>
<dbReference type="GO" id="GO:0016020">
    <property type="term" value="C:membrane"/>
    <property type="evidence" value="ECO:0007669"/>
    <property type="project" value="TreeGrafter"/>
</dbReference>
<dbReference type="Gene3D" id="2.60.120.200">
    <property type="match status" value="1"/>
</dbReference>
<feature type="domain" description="Laminin G" evidence="8">
    <location>
        <begin position="470"/>
        <end position="604"/>
    </location>
</feature>
<dbReference type="Pfam" id="PF13385">
    <property type="entry name" value="Laminin_G_3"/>
    <property type="match status" value="1"/>
</dbReference>
<evidence type="ECO:0000259" key="8">
    <source>
        <dbReference type="SMART" id="SM00282"/>
    </source>
</evidence>
<proteinExistence type="inferred from homology"/>
<dbReference type="Gene3D" id="2.120.10.10">
    <property type="match status" value="1"/>
</dbReference>
<dbReference type="Proteomes" id="UP000612585">
    <property type="component" value="Unassembled WGS sequence"/>
</dbReference>
<dbReference type="CDD" id="cd00110">
    <property type="entry name" value="LamG"/>
    <property type="match status" value="1"/>
</dbReference>
<dbReference type="SUPFAM" id="SSF50939">
    <property type="entry name" value="Sialidases"/>
    <property type="match status" value="1"/>
</dbReference>
<dbReference type="AlphaFoldDB" id="A0A8J3ZG18"/>
<evidence type="ECO:0000313" key="10">
    <source>
        <dbReference type="EMBL" id="GIJ61200.1"/>
    </source>
</evidence>
<comment type="similarity">
    <text evidence="2">Belongs to the glycosyl hydrolase 33 family.</text>
</comment>
<dbReference type="InterPro" id="IPR013320">
    <property type="entry name" value="ConA-like_dom_sf"/>
</dbReference>
<dbReference type="CDD" id="cd15482">
    <property type="entry name" value="Sialidase_non-viral"/>
    <property type="match status" value="1"/>
</dbReference>
<dbReference type="PANTHER" id="PTHR10628:SF30">
    <property type="entry name" value="EXO-ALPHA-SIALIDASE"/>
    <property type="match status" value="1"/>
</dbReference>
<evidence type="ECO:0000256" key="1">
    <source>
        <dbReference type="ARBA" id="ARBA00000427"/>
    </source>
</evidence>
<feature type="compositionally biased region" description="Pro residues" evidence="6">
    <location>
        <begin position="406"/>
        <end position="418"/>
    </location>
</feature>
<feature type="domain" description="LamG-like jellyroll fold" evidence="9">
    <location>
        <begin position="470"/>
        <end position="609"/>
    </location>
</feature>
<comment type="catalytic activity">
    <reaction evidence="1">
        <text>Hydrolysis of alpha-(2-&gt;3)-, alpha-(2-&gt;6)-, alpha-(2-&gt;8)- glycosidic linkages of terminal sialic acid residues in oligosaccharides, glycoproteins, glycolipids, colominic acid and synthetic substrates.</text>
        <dbReference type="EC" id="3.2.1.18"/>
    </reaction>
</comment>
<evidence type="ECO:0000256" key="7">
    <source>
        <dbReference type="SAM" id="SignalP"/>
    </source>
</evidence>
<protein>
    <recommendedName>
        <fullName evidence="3">exo-alpha-sialidase</fullName>
        <ecNumber evidence="3">3.2.1.18</ecNumber>
    </recommendedName>
</protein>
<feature type="region of interest" description="Disordered" evidence="6">
    <location>
        <begin position="404"/>
        <end position="429"/>
    </location>
</feature>
<dbReference type="GO" id="GO:0006689">
    <property type="term" value="P:ganglioside catabolic process"/>
    <property type="evidence" value="ECO:0007669"/>
    <property type="project" value="TreeGrafter"/>
</dbReference>
<reference evidence="10" key="1">
    <citation type="submission" date="2021-01" db="EMBL/GenBank/DDBJ databases">
        <title>Whole genome shotgun sequence of Virgisporangium aurantiacum NBRC 16421.</title>
        <authorList>
            <person name="Komaki H."/>
            <person name="Tamura T."/>
        </authorList>
    </citation>
    <scope>NUCLEOTIDE SEQUENCE</scope>
    <source>
        <strain evidence="10">NBRC 16421</strain>
    </source>
</reference>
<dbReference type="SMART" id="SM00282">
    <property type="entry name" value="LamG"/>
    <property type="match status" value="1"/>
</dbReference>
<organism evidence="10 11">
    <name type="scientific">Virgisporangium aurantiacum</name>
    <dbReference type="NCBI Taxonomy" id="175570"/>
    <lineage>
        <taxon>Bacteria</taxon>
        <taxon>Bacillati</taxon>
        <taxon>Actinomycetota</taxon>
        <taxon>Actinomycetes</taxon>
        <taxon>Micromonosporales</taxon>
        <taxon>Micromonosporaceae</taxon>
        <taxon>Virgisporangium</taxon>
    </lineage>
</organism>
<dbReference type="EMBL" id="BOPG01000064">
    <property type="protein sequence ID" value="GIJ61200.1"/>
    <property type="molecule type" value="Genomic_DNA"/>
</dbReference>
<dbReference type="PANTHER" id="PTHR10628">
    <property type="entry name" value="SIALIDASE"/>
    <property type="match status" value="1"/>
</dbReference>
<evidence type="ECO:0000256" key="4">
    <source>
        <dbReference type="ARBA" id="ARBA00022729"/>
    </source>
</evidence>
<evidence type="ECO:0000256" key="6">
    <source>
        <dbReference type="SAM" id="MobiDB-lite"/>
    </source>
</evidence>
<name>A0A8J3ZG18_9ACTN</name>
<keyword evidence="5" id="KW-1015">Disulfide bond</keyword>
<dbReference type="InterPro" id="IPR026856">
    <property type="entry name" value="Sialidase_fam"/>
</dbReference>
<accession>A0A8J3ZG18</accession>
<evidence type="ECO:0000256" key="5">
    <source>
        <dbReference type="ARBA" id="ARBA00023157"/>
    </source>
</evidence>
<dbReference type="GO" id="GO:0009313">
    <property type="term" value="P:oligosaccharide catabolic process"/>
    <property type="evidence" value="ECO:0007669"/>
    <property type="project" value="TreeGrafter"/>
</dbReference>
<evidence type="ECO:0000313" key="11">
    <source>
        <dbReference type="Proteomes" id="UP000612585"/>
    </source>
</evidence>
<dbReference type="InterPro" id="IPR036278">
    <property type="entry name" value="Sialidase_sf"/>
</dbReference>
<dbReference type="EC" id="3.2.1.18" evidence="3"/>
<dbReference type="GO" id="GO:0005737">
    <property type="term" value="C:cytoplasm"/>
    <property type="evidence" value="ECO:0007669"/>
    <property type="project" value="TreeGrafter"/>
</dbReference>
<keyword evidence="11" id="KW-1185">Reference proteome</keyword>
<comment type="caution">
    <text evidence="10">The sequence shown here is derived from an EMBL/GenBank/DDBJ whole genome shotgun (WGS) entry which is preliminary data.</text>
</comment>
<dbReference type="InterPro" id="IPR006558">
    <property type="entry name" value="LamG-like"/>
</dbReference>
<sequence>MGCRSPVDRERPAMRIAVVAVLLAVSAAPAPAVAAPRDGHGGARPFVEEQVIYEQRAFGYACFRIPAVVRTTAGTLLAFAEGRVRDCGDDEDIDLVLRRSDDSGRTWGPLEVVAEGNGETRGNPVPIVDRRTGRIVLVSTHNGTAPCPNGCDRDPFVQHSDDNGVTWTAPRELTDAKRPEWNFWYATGPMHGIQLERGPHAGRLVVGANFESYDGVGPHVYGTHLLYSDDSGATWQIGAETSRDDGSVIAQEVTVTELTDGRVYALARERGTDPGSRAYATSRDGGTTFEAPFRTIPRLSTPDVQASTLRYGARDRGAKRNRILLSAPAHPAAREVMTVRSSYDEGRSWETWDRGKVFYWGPTAYSDMVRLDGDEAGLMYEAGVANPYETIRYARFNEAYLATPNGTPPGIPGPPAPGPRTSDKSPYRNDAYVRGGAGLTAGRFGNALSLDKVDDHVEVPFDRSIDLGADDFTAMAWIRYSATTGQHAILWAFRTGSGTTPQVWLRAEPASNRIRALMVVDRFTVSVASAGSYNDGQWHHVALRRGGGRLALRIDGVEVAAATAPDGSVTAGREFGVQGVHIGQRIDGVDRFLGAIDDVRIYRRALSPAELERIRVDNAPVGGRLGLWLPLDDVRP</sequence>
<feature type="signal peptide" evidence="7">
    <location>
        <begin position="1"/>
        <end position="34"/>
    </location>
</feature>
<keyword evidence="4 7" id="KW-0732">Signal</keyword>
<dbReference type="Pfam" id="PF13088">
    <property type="entry name" value="BNR_2"/>
    <property type="match status" value="1"/>
</dbReference>
<dbReference type="SMART" id="SM00560">
    <property type="entry name" value="LamGL"/>
    <property type="match status" value="1"/>
</dbReference>
<dbReference type="InterPro" id="IPR011040">
    <property type="entry name" value="Sialidase"/>
</dbReference>
<dbReference type="InterPro" id="IPR001791">
    <property type="entry name" value="Laminin_G"/>
</dbReference>
<dbReference type="SUPFAM" id="SSF49899">
    <property type="entry name" value="Concanavalin A-like lectins/glucanases"/>
    <property type="match status" value="1"/>
</dbReference>
<evidence type="ECO:0000259" key="9">
    <source>
        <dbReference type="SMART" id="SM00560"/>
    </source>
</evidence>
<evidence type="ECO:0000256" key="3">
    <source>
        <dbReference type="ARBA" id="ARBA00012733"/>
    </source>
</evidence>
<gene>
    <name evidence="10" type="ORF">Vau01_087160</name>
</gene>
<dbReference type="GO" id="GO:0004308">
    <property type="term" value="F:exo-alpha-sialidase activity"/>
    <property type="evidence" value="ECO:0007669"/>
    <property type="project" value="UniProtKB-EC"/>
</dbReference>